<evidence type="ECO:0000313" key="2">
    <source>
        <dbReference type="EMBL" id="EKV29491.1"/>
    </source>
</evidence>
<dbReference type="RefSeq" id="WP_009540972.1">
    <property type="nucleotide sequence ID" value="NZ_ANHY01000012.1"/>
</dbReference>
<accession>K9HLP9</accession>
<protein>
    <submittedName>
        <fullName evidence="2">Monooxygenase, putative</fullName>
    </submittedName>
</protein>
<dbReference type="Gene3D" id="3.50.50.60">
    <property type="entry name" value="FAD/NAD(P)-binding domain"/>
    <property type="match status" value="1"/>
</dbReference>
<keyword evidence="1" id="KW-0560">Oxidoreductase</keyword>
<dbReference type="STRING" id="1238182.C882_0313"/>
<dbReference type="AlphaFoldDB" id="K9HLP9"/>
<dbReference type="PANTHER" id="PTHR43539">
    <property type="entry name" value="FLAVIN-BINDING MONOOXYGENASE-LIKE PROTEIN (AFU_ORTHOLOGUE AFUA_4G09220)"/>
    <property type="match status" value="1"/>
</dbReference>
<dbReference type="Proteomes" id="UP000009881">
    <property type="component" value="Unassembled WGS sequence"/>
</dbReference>
<proteinExistence type="predicted"/>
<gene>
    <name evidence="2" type="ORF">C882_0313</name>
</gene>
<reference evidence="2 3" key="1">
    <citation type="journal article" date="2013" name="Genome Announc.">
        <title>Draft Genome Sequence of an Alphaproteobacterium, Caenispirillum salinarum AK4(T), Isolated from a Solar Saltern.</title>
        <authorList>
            <person name="Khatri I."/>
            <person name="Singh A."/>
            <person name="Korpole S."/>
            <person name="Pinnaka A.K."/>
            <person name="Subramanian S."/>
        </authorList>
    </citation>
    <scope>NUCLEOTIDE SEQUENCE [LARGE SCALE GENOMIC DNA]</scope>
    <source>
        <strain evidence="2 3">AK4</strain>
    </source>
</reference>
<dbReference type="Pfam" id="PF13738">
    <property type="entry name" value="Pyr_redox_3"/>
    <property type="match status" value="1"/>
</dbReference>
<sequence length="409" mass="44077">MFRTSVIIIGGGQAGLAMSHCLTRRGVDHVVLERGRVGERWRSERWDSLRLLTPNWMTRLPGRAYDGPDPDGFMSMAEVVRFLEDYAASGACPVETGVSVRSVTRRGYGRYRVETSHGAWEAPAVVVATGMCGVPLIPPASAALPDDIDQLTPTAYRNPSMVRDGGVLVVGASASGLQLAEELARAGRRVTLSVGRHIRLPRRYLGRDILWWFDRMGTLTQPAQAVPNLERARRQPSMQLVGRPDHGSLDLGTLMDAGVRLTGRAGAVTGGRMAFADDLPEAMAAADARMVRLLDGIDAFAGTSGARPRPLTAPATPSRLDLRAEGIGTVIWATGFRRDYSWLHVPVLDAAGEIIHDGGVTPAPGLVVLGLRFLRHRSSNFIGGVGRDAEALADHLVRHLATVRRVVAA</sequence>
<dbReference type="eggNOG" id="COG2072">
    <property type="taxonomic scope" value="Bacteria"/>
</dbReference>
<dbReference type="InterPro" id="IPR050982">
    <property type="entry name" value="Auxin_biosynth/cation_transpt"/>
</dbReference>
<keyword evidence="3" id="KW-1185">Reference proteome</keyword>
<dbReference type="InterPro" id="IPR036188">
    <property type="entry name" value="FAD/NAD-bd_sf"/>
</dbReference>
<evidence type="ECO:0000313" key="3">
    <source>
        <dbReference type="Proteomes" id="UP000009881"/>
    </source>
</evidence>
<keyword evidence="2" id="KW-0503">Monooxygenase</keyword>
<evidence type="ECO:0000256" key="1">
    <source>
        <dbReference type="ARBA" id="ARBA00023002"/>
    </source>
</evidence>
<dbReference type="EMBL" id="ANHY01000012">
    <property type="protein sequence ID" value="EKV29491.1"/>
    <property type="molecule type" value="Genomic_DNA"/>
</dbReference>
<dbReference type="PRINTS" id="PR00411">
    <property type="entry name" value="PNDRDTASEI"/>
</dbReference>
<dbReference type="PRINTS" id="PR00368">
    <property type="entry name" value="FADPNR"/>
</dbReference>
<dbReference type="GO" id="GO:0004497">
    <property type="term" value="F:monooxygenase activity"/>
    <property type="evidence" value="ECO:0007669"/>
    <property type="project" value="UniProtKB-KW"/>
</dbReference>
<comment type="caution">
    <text evidence="2">The sequence shown here is derived from an EMBL/GenBank/DDBJ whole genome shotgun (WGS) entry which is preliminary data.</text>
</comment>
<dbReference type="PANTHER" id="PTHR43539:SF78">
    <property type="entry name" value="FLAVIN-CONTAINING MONOOXYGENASE"/>
    <property type="match status" value="1"/>
</dbReference>
<dbReference type="SUPFAM" id="SSF51905">
    <property type="entry name" value="FAD/NAD(P)-binding domain"/>
    <property type="match status" value="2"/>
</dbReference>
<dbReference type="GO" id="GO:0050660">
    <property type="term" value="F:flavin adenine dinucleotide binding"/>
    <property type="evidence" value="ECO:0007669"/>
    <property type="project" value="TreeGrafter"/>
</dbReference>
<name>K9HLP9_9PROT</name>
<organism evidence="2 3">
    <name type="scientific">Caenispirillum salinarum AK4</name>
    <dbReference type="NCBI Taxonomy" id="1238182"/>
    <lineage>
        <taxon>Bacteria</taxon>
        <taxon>Pseudomonadati</taxon>
        <taxon>Pseudomonadota</taxon>
        <taxon>Alphaproteobacteria</taxon>
        <taxon>Rhodospirillales</taxon>
        <taxon>Novispirillaceae</taxon>
        <taxon>Caenispirillum</taxon>
    </lineage>
</organism>
<dbReference type="OrthoDB" id="9773233at2"/>
<dbReference type="PATRIC" id="fig|1238182.3.peg.2528"/>